<reference evidence="2" key="1">
    <citation type="submission" date="2022-11" db="UniProtKB">
        <authorList>
            <consortium name="WormBaseParasite"/>
        </authorList>
    </citation>
    <scope>IDENTIFICATION</scope>
</reference>
<protein>
    <submittedName>
        <fullName evidence="2">Uncharacterized protein</fullName>
    </submittedName>
</protein>
<proteinExistence type="predicted"/>
<dbReference type="WBParaSite" id="ACRNAN_Path_61.g222.t1">
    <property type="protein sequence ID" value="ACRNAN_Path_61.g222.t1"/>
    <property type="gene ID" value="ACRNAN_Path_61.g222"/>
</dbReference>
<organism evidence="1 2">
    <name type="scientific">Acrobeloides nanus</name>
    <dbReference type="NCBI Taxonomy" id="290746"/>
    <lineage>
        <taxon>Eukaryota</taxon>
        <taxon>Metazoa</taxon>
        <taxon>Ecdysozoa</taxon>
        <taxon>Nematoda</taxon>
        <taxon>Chromadorea</taxon>
        <taxon>Rhabditida</taxon>
        <taxon>Tylenchina</taxon>
        <taxon>Cephalobomorpha</taxon>
        <taxon>Cephaloboidea</taxon>
        <taxon>Cephalobidae</taxon>
        <taxon>Acrobeloides</taxon>
    </lineage>
</organism>
<accession>A0A914C8V8</accession>
<evidence type="ECO:0000313" key="2">
    <source>
        <dbReference type="WBParaSite" id="ACRNAN_Path_61.g222.t1"/>
    </source>
</evidence>
<name>A0A914C8V8_9BILA</name>
<keyword evidence="1" id="KW-1185">Reference proteome</keyword>
<dbReference type="Proteomes" id="UP000887540">
    <property type="component" value="Unplaced"/>
</dbReference>
<dbReference type="AlphaFoldDB" id="A0A914C8V8"/>
<sequence length="266" mass="31231">MGLHNSQTTCTRLKHVSREVLIEYFRLPEEERACLETVWSDYDQFLYKGLDAEMLIEAWQEECTDSTANEEVIYEIFEEFYIGFTNIILEDVISFVNYINDDLPKSVSYASFSILSYMYVSRKNVTKYIDDFTLVLLQGIKSMPTRDCKLLSNMYPSLKPILIGNLKEDLNIAVDSFIGYLKTGNEFLITDQALAWKKIEKYVEKLKEEFIKMTPITHKNFPPDVEKRMLKWSTEIDPHDRAYKILYGEAKRNPAFMKLFFVTTNE</sequence>
<evidence type="ECO:0000313" key="1">
    <source>
        <dbReference type="Proteomes" id="UP000887540"/>
    </source>
</evidence>